<name>A0A6A5WHU9_9PLEO</name>
<dbReference type="PANTHER" id="PTHR38790">
    <property type="entry name" value="2EXR DOMAIN-CONTAINING PROTEIN-RELATED"/>
    <property type="match status" value="1"/>
</dbReference>
<evidence type="ECO:0000313" key="2">
    <source>
        <dbReference type="Proteomes" id="UP000799779"/>
    </source>
</evidence>
<proteinExistence type="predicted"/>
<dbReference type="Proteomes" id="UP000799779">
    <property type="component" value="Unassembled WGS sequence"/>
</dbReference>
<evidence type="ECO:0000313" key="1">
    <source>
        <dbReference type="EMBL" id="KAF2000618.1"/>
    </source>
</evidence>
<evidence type="ECO:0008006" key="3">
    <source>
        <dbReference type="Google" id="ProtNLM"/>
    </source>
</evidence>
<dbReference type="PANTHER" id="PTHR38790:SF9">
    <property type="entry name" value="F-BOX DOMAIN-CONTAINING PROTEIN"/>
    <property type="match status" value="1"/>
</dbReference>
<keyword evidence="2" id="KW-1185">Reference proteome</keyword>
<gene>
    <name evidence="1" type="ORF">P154DRAFT_465878</name>
</gene>
<dbReference type="AlphaFoldDB" id="A0A6A5WHU9"/>
<reference evidence="1" key="1">
    <citation type="journal article" date="2020" name="Stud. Mycol.">
        <title>101 Dothideomycetes genomes: a test case for predicting lifestyles and emergence of pathogens.</title>
        <authorList>
            <person name="Haridas S."/>
            <person name="Albert R."/>
            <person name="Binder M."/>
            <person name="Bloem J."/>
            <person name="Labutti K."/>
            <person name="Salamov A."/>
            <person name="Andreopoulos B."/>
            <person name="Baker S."/>
            <person name="Barry K."/>
            <person name="Bills G."/>
            <person name="Bluhm B."/>
            <person name="Cannon C."/>
            <person name="Castanera R."/>
            <person name="Culley D."/>
            <person name="Daum C."/>
            <person name="Ezra D."/>
            <person name="Gonzalez J."/>
            <person name="Henrissat B."/>
            <person name="Kuo A."/>
            <person name="Liang C."/>
            <person name="Lipzen A."/>
            <person name="Lutzoni F."/>
            <person name="Magnuson J."/>
            <person name="Mondo S."/>
            <person name="Nolan M."/>
            <person name="Ohm R."/>
            <person name="Pangilinan J."/>
            <person name="Park H.-J."/>
            <person name="Ramirez L."/>
            <person name="Alfaro M."/>
            <person name="Sun H."/>
            <person name="Tritt A."/>
            <person name="Yoshinaga Y."/>
            <person name="Zwiers L.-H."/>
            <person name="Turgeon B."/>
            <person name="Goodwin S."/>
            <person name="Spatafora J."/>
            <person name="Crous P."/>
            <person name="Grigoriev I."/>
        </authorList>
    </citation>
    <scope>NUCLEOTIDE SEQUENCE</scope>
    <source>
        <strain evidence="1">CBS 123094</strain>
    </source>
</reference>
<dbReference type="OrthoDB" id="5335493at2759"/>
<organism evidence="1 2">
    <name type="scientific">Amniculicola lignicola CBS 123094</name>
    <dbReference type="NCBI Taxonomy" id="1392246"/>
    <lineage>
        <taxon>Eukaryota</taxon>
        <taxon>Fungi</taxon>
        <taxon>Dikarya</taxon>
        <taxon>Ascomycota</taxon>
        <taxon>Pezizomycotina</taxon>
        <taxon>Dothideomycetes</taxon>
        <taxon>Pleosporomycetidae</taxon>
        <taxon>Pleosporales</taxon>
        <taxon>Amniculicolaceae</taxon>
        <taxon>Amniculicola</taxon>
    </lineage>
</organism>
<sequence>MQIAPHISTLESKRKSFTLRMPKDPIFWRLQKLKKDASEGVMNADLRLLTLQVQPVPERTLLSKFCKYAFKPPPPQVDPLIATILHAISELFRDREHGMLVSNSNFRVMSSTDAPPIWPIRSPCSQFLRTKMYTFAQDGEEFPATVHVSIQPYCDPLCSENVHVRIREAWIPIKQWLLTLANPKLLEERAGIKAMNQWWPRNGQFFNLMGLPAELRYMILEQAVAPEVYPLSQSITDLRAYKEASATDLEQSLLVLGIGYSRHLIRRGSALSSLMNYTEVFEDLPGVPPPCLDVLLTNKKVHEEALQAVWNTSRKCFLAPVFFDLAVKSGVGPALKYNILGRIRLNFTNKSWFEFFGVIVDNSTIQVNSTSSMGHRLSGLSRTTDLELHFRDPEDGYLGDPWPTVEKTTCQSVMVDWIMTFAYPFIRHISTVKIIGYVKRPQKDRWEYILSSEVAGRPHGFDHATALATILNTPPRYLPPPCICRRDCACKEASRWVYWWMSGFRDGSNFDFEN</sequence>
<dbReference type="EMBL" id="ML977588">
    <property type="protein sequence ID" value="KAF2000618.1"/>
    <property type="molecule type" value="Genomic_DNA"/>
</dbReference>
<accession>A0A6A5WHU9</accession>
<protein>
    <recommendedName>
        <fullName evidence="3">F-box domain-containing protein</fullName>
    </recommendedName>
</protein>
<feature type="non-terminal residue" evidence="1">
    <location>
        <position position="514"/>
    </location>
</feature>